<feature type="transmembrane region" description="Helical" evidence="1">
    <location>
        <begin position="51"/>
        <end position="70"/>
    </location>
</feature>
<feature type="transmembrane region" description="Helical" evidence="1">
    <location>
        <begin position="6"/>
        <end position="39"/>
    </location>
</feature>
<protein>
    <submittedName>
        <fullName evidence="2">Uncharacterized protein</fullName>
    </submittedName>
</protein>
<sequence length="341" mass="37193">MDDAEIALAYLHSLFIAINLDFVAGGLSLCLAGVTLISFLRLPSEVRKTKLPFLLLSLALCLIYVVHATIDTYIVKTVMSFGSVSLTEEEMKSKLEVASTTDSMIQIVTSVVSNSTMASGLNSAPAFIYRCYILYSDRLWVLALPVLLELASIGTGIPAAFVTIRSTGLVALGERTITSLTATWFFLSVAVNVVVTSLIIFKLLIAQHRLAKNMENHTGRSKEKSRSGVWTKMTHGNSKVRGGYMGVVSILAESSLPLAAAGIAAGVTMASGYYWNYVFNTIWYAFCALCPQIMTFRIMRGWAWDRQNYGDASEPEMISQPLMFARGATTKDSENELGGES</sequence>
<evidence type="ECO:0000313" key="3">
    <source>
        <dbReference type="Proteomes" id="UP000541558"/>
    </source>
</evidence>
<dbReference type="EMBL" id="JAACJK010000066">
    <property type="protein sequence ID" value="KAF5334814.1"/>
    <property type="molecule type" value="Genomic_DNA"/>
</dbReference>
<gene>
    <name evidence="2" type="ORF">D9611_012934</name>
</gene>
<name>A0A8H5FFE6_9AGAR</name>
<feature type="transmembrane region" description="Helical" evidence="1">
    <location>
        <begin position="139"/>
        <end position="164"/>
    </location>
</feature>
<organism evidence="2 3">
    <name type="scientific">Ephemerocybe angulata</name>
    <dbReference type="NCBI Taxonomy" id="980116"/>
    <lineage>
        <taxon>Eukaryota</taxon>
        <taxon>Fungi</taxon>
        <taxon>Dikarya</taxon>
        <taxon>Basidiomycota</taxon>
        <taxon>Agaricomycotina</taxon>
        <taxon>Agaricomycetes</taxon>
        <taxon>Agaricomycetidae</taxon>
        <taxon>Agaricales</taxon>
        <taxon>Agaricineae</taxon>
        <taxon>Psathyrellaceae</taxon>
        <taxon>Ephemerocybe</taxon>
    </lineage>
</organism>
<feature type="transmembrane region" description="Helical" evidence="1">
    <location>
        <begin position="104"/>
        <end position="127"/>
    </location>
</feature>
<accession>A0A8H5FFE6</accession>
<evidence type="ECO:0000256" key="1">
    <source>
        <dbReference type="SAM" id="Phobius"/>
    </source>
</evidence>
<evidence type="ECO:0000313" key="2">
    <source>
        <dbReference type="EMBL" id="KAF5334814.1"/>
    </source>
</evidence>
<comment type="caution">
    <text evidence="2">The sequence shown here is derived from an EMBL/GenBank/DDBJ whole genome shotgun (WGS) entry which is preliminary data.</text>
</comment>
<keyword evidence="1" id="KW-0472">Membrane</keyword>
<dbReference type="OrthoDB" id="10302882at2759"/>
<feature type="transmembrane region" description="Helical" evidence="1">
    <location>
        <begin position="281"/>
        <end position="299"/>
    </location>
</feature>
<dbReference type="Proteomes" id="UP000541558">
    <property type="component" value="Unassembled WGS sequence"/>
</dbReference>
<keyword evidence="3" id="KW-1185">Reference proteome</keyword>
<feature type="transmembrane region" description="Helical" evidence="1">
    <location>
        <begin position="242"/>
        <end position="275"/>
    </location>
</feature>
<feature type="transmembrane region" description="Helical" evidence="1">
    <location>
        <begin position="184"/>
        <end position="205"/>
    </location>
</feature>
<proteinExistence type="predicted"/>
<keyword evidence="1" id="KW-1133">Transmembrane helix</keyword>
<keyword evidence="1" id="KW-0812">Transmembrane</keyword>
<reference evidence="2 3" key="1">
    <citation type="journal article" date="2020" name="ISME J.">
        <title>Uncovering the hidden diversity of litter-decomposition mechanisms in mushroom-forming fungi.</title>
        <authorList>
            <person name="Floudas D."/>
            <person name="Bentzer J."/>
            <person name="Ahren D."/>
            <person name="Johansson T."/>
            <person name="Persson P."/>
            <person name="Tunlid A."/>
        </authorList>
    </citation>
    <scope>NUCLEOTIDE SEQUENCE [LARGE SCALE GENOMIC DNA]</scope>
    <source>
        <strain evidence="2 3">CBS 175.51</strain>
    </source>
</reference>
<dbReference type="AlphaFoldDB" id="A0A8H5FFE6"/>